<dbReference type="EMBL" id="JAANXD010000029">
    <property type="protein sequence ID" value="MBS1257646.1"/>
    <property type="molecule type" value="Genomic_DNA"/>
</dbReference>
<dbReference type="Proteomes" id="UP000722750">
    <property type="component" value="Unassembled WGS sequence"/>
</dbReference>
<protein>
    <submittedName>
        <fullName evidence="1">Uncharacterized protein</fullName>
    </submittedName>
</protein>
<gene>
    <name evidence="1" type="ORF">MAG551_00690</name>
</gene>
<evidence type="ECO:0000313" key="2">
    <source>
        <dbReference type="Proteomes" id="UP000722750"/>
    </source>
</evidence>
<dbReference type="AlphaFoldDB" id="A0A941W279"/>
<accession>A0A941W279</accession>
<organism evidence="1 2">
    <name type="scientific">Candidatus Scalindua arabica</name>
    <dbReference type="NCBI Taxonomy" id="1127984"/>
    <lineage>
        <taxon>Bacteria</taxon>
        <taxon>Pseudomonadati</taxon>
        <taxon>Planctomycetota</taxon>
        <taxon>Candidatus Brocadiia</taxon>
        <taxon>Candidatus Brocadiales</taxon>
        <taxon>Candidatus Scalinduaceae</taxon>
        <taxon>Candidatus Scalindua</taxon>
    </lineage>
</organism>
<sequence length="147" mass="16127">MKNIILKNTWVTLLTFATMLTALCVVNAKEVKKLESSYMPVMVTESFAAVRERDIAEKLEVMNKHMALLNVRYDLSGKTDPIAKMSGGKLLPVGPTAKLSSGILGDFRCNVTRRDQAEKYIPIPTASTCQACNGWNGRCSDAIESSP</sequence>
<evidence type="ECO:0000313" key="1">
    <source>
        <dbReference type="EMBL" id="MBS1257646.1"/>
    </source>
</evidence>
<proteinExistence type="predicted"/>
<reference evidence="1" key="1">
    <citation type="journal article" date="2021" name="ISME J.">
        <title>Fine-scale metabolic discontinuity in a stratified prokaryote microbiome of a Red Sea deep halocline.</title>
        <authorList>
            <person name="Michoud G."/>
            <person name="Ngugi D.K."/>
            <person name="Barozzi A."/>
            <person name="Merlino G."/>
            <person name="Calleja M.L."/>
            <person name="Delgado-Huertas A."/>
            <person name="Moran X.A.G."/>
            <person name="Daffonchio D."/>
        </authorList>
    </citation>
    <scope>NUCLEOTIDE SEQUENCE</scope>
    <source>
        <strain evidence="1">SuakinDeep_MAG55_1</strain>
    </source>
</reference>
<comment type="caution">
    <text evidence="1">The sequence shown here is derived from an EMBL/GenBank/DDBJ whole genome shotgun (WGS) entry which is preliminary data.</text>
</comment>
<name>A0A941W279_9BACT</name>